<dbReference type="PATRIC" id="fig|1678637.3.peg.6021"/>
<dbReference type="GO" id="GO:0006508">
    <property type="term" value="P:proteolysis"/>
    <property type="evidence" value="ECO:0007669"/>
    <property type="project" value="InterPro"/>
</dbReference>
<dbReference type="Proteomes" id="UP000037288">
    <property type="component" value="Unassembled WGS sequence"/>
</dbReference>
<dbReference type="InterPro" id="IPR050966">
    <property type="entry name" value="Glutamyl_endopeptidase"/>
</dbReference>
<feature type="compositionally biased region" description="Basic and acidic residues" evidence="2">
    <location>
        <begin position="93"/>
        <end position="106"/>
    </location>
</feature>
<dbReference type="RefSeq" id="WP_049719142.1">
    <property type="nucleotide sequence ID" value="NZ_LFXA01000018.1"/>
</dbReference>
<dbReference type="OrthoDB" id="3507155at2"/>
<evidence type="ECO:0000313" key="5">
    <source>
        <dbReference type="Proteomes" id="UP000037288"/>
    </source>
</evidence>
<name>A0A0K9X7P7_9ACTN</name>
<keyword evidence="3" id="KW-0812">Transmembrane</keyword>
<dbReference type="InterPro" id="IPR009003">
    <property type="entry name" value="Peptidase_S1_PA"/>
</dbReference>
<organism evidence="4 5">
    <name type="scientific">Streptomyces caatingaensis</name>
    <dbReference type="NCBI Taxonomy" id="1678637"/>
    <lineage>
        <taxon>Bacteria</taxon>
        <taxon>Bacillati</taxon>
        <taxon>Actinomycetota</taxon>
        <taxon>Actinomycetes</taxon>
        <taxon>Kitasatosporales</taxon>
        <taxon>Streptomycetaceae</taxon>
        <taxon>Streptomyces</taxon>
    </lineage>
</organism>
<dbReference type="AlphaFoldDB" id="A0A0K9X7P7"/>
<keyword evidence="3" id="KW-1133">Transmembrane helix</keyword>
<dbReference type="InterPro" id="IPR043504">
    <property type="entry name" value="Peptidase_S1_PA_chymotrypsin"/>
</dbReference>
<protein>
    <recommendedName>
        <fullName evidence="6">Peptidase S1 domain-containing protein</fullName>
    </recommendedName>
</protein>
<evidence type="ECO:0008006" key="6">
    <source>
        <dbReference type="Google" id="ProtNLM"/>
    </source>
</evidence>
<dbReference type="STRING" id="1678637.AC230_28165"/>
<dbReference type="PANTHER" id="PTHR15462:SF19">
    <property type="entry name" value="PEPTIDASE S1 DOMAIN-CONTAINING PROTEIN"/>
    <property type="match status" value="1"/>
</dbReference>
<dbReference type="Gene3D" id="2.40.10.10">
    <property type="entry name" value="Trypsin-like serine proteases"/>
    <property type="match status" value="2"/>
</dbReference>
<evidence type="ECO:0000256" key="1">
    <source>
        <dbReference type="ARBA" id="ARBA00022729"/>
    </source>
</evidence>
<keyword evidence="1" id="KW-0732">Signal</keyword>
<feature type="region of interest" description="Disordered" evidence="2">
    <location>
        <begin position="41"/>
        <end position="119"/>
    </location>
</feature>
<evidence type="ECO:0000256" key="2">
    <source>
        <dbReference type="SAM" id="MobiDB-lite"/>
    </source>
</evidence>
<reference evidence="5" key="1">
    <citation type="submission" date="2015-07" db="EMBL/GenBank/DDBJ databases">
        <title>Draft genome sequence of Streptomyces sp. CMAA 1322, a bacterium isolated from Caatinga biome, from dry forest semiarid of Brazil.</title>
        <authorList>
            <person name="Santos S.N."/>
            <person name="Gacesa R."/>
            <person name="Taketani R.G."/>
            <person name="Long P.F."/>
            <person name="Melo I.S."/>
        </authorList>
    </citation>
    <scope>NUCLEOTIDE SEQUENCE [LARGE SCALE GENOMIC DNA]</scope>
    <source>
        <strain evidence="5">CMAA 1322</strain>
    </source>
</reference>
<dbReference type="PANTHER" id="PTHR15462">
    <property type="entry name" value="SERINE PROTEASE"/>
    <property type="match status" value="1"/>
</dbReference>
<dbReference type="Pfam" id="PF13365">
    <property type="entry name" value="Trypsin_2"/>
    <property type="match status" value="1"/>
</dbReference>
<gene>
    <name evidence="4" type="ORF">AC230_28165</name>
</gene>
<dbReference type="SUPFAM" id="SSF50494">
    <property type="entry name" value="Trypsin-like serine proteases"/>
    <property type="match status" value="1"/>
</dbReference>
<keyword evidence="3" id="KW-0472">Membrane</keyword>
<dbReference type="PROSITE" id="PS00134">
    <property type="entry name" value="TRYPSIN_HIS"/>
    <property type="match status" value="1"/>
</dbReference>
<dbReference type="EMBL" id="LFXA01000018">
    <property type="protein sequence ID" value="KNB49193.1"/>
    <property type="molecule type" value="Genomic_DNA"/>
</dbReference>
<sequence>MRARSSGPAGSPRTPGPAGYAALVAAVLALAAVGLLVAGQGSASDGSLARGESSGHWTEPEANGDRTADAMASAVRTEPGVPRPAVDSAAADHGARRTDPLPRSEPLEAAPGNPSPAVGPLFYTDQDEPGHGCTASVVHSERGDLLVTAAHCVYTGGFHTDIAFAPGYRDGVAPYGVWVPTSIDVDPEWMADRDEDHDVAFLRVRQVGSDAAVERVTGAERIAFHPAAGRPARVLGYPGDAERPLACQNTVRAEGATQLRFDCRGMPGGTSGSPLLTDVDPVTGLGTIVGVLGGKDEGGDDETSYSSYFGDAVRDLYHRAAN</sequence>
<dbReference type="InterPro" id="IPR018114">
    <property type="entry name" value="TRYPSIN_HIS"/>
</dbReference>
<comment type="caution">
    <text evidence="4">The sequence shown here is derived from an EMBL/GenBank/DDBJ whole genome shotgun (WGS) entry which is preliminary data.</text>
</comment>
<accession>A0A0K9X7P7</accession>
<feature type="transmembrane region" description="Helical" evidence="3">
    <location>
        <begin position="20"/>
        <end position="38"/>
    </location>
</feature>
<dbReference type="GO" id="GO:0004252">
    <property type="term" value="F:serine-type endopeptidase activity"/>
    <property type="evidence" value="ECO:0007669"/>
    <property type="project" value="InterPro"/>
</dbReference>
<evidence type="ECO:0000313" key="4">
    <source>
        <dbReference type="EMBL" id="KNB49193.1"/>
    </source>
</evidence>
<keyword evidence="5" id="KW-1185">Reference proteome</keyword>
<proteinExistence type="predicted"/>
<evidence type="ECO:0000256" key="3">
    <source>
        <dbReference type="SAM" id="Phobius"/>
    </source>
</evidence>